<organism evidence="1 2">
    <name type="scientific">Fictibacillus barbaricus</name>
    <dbReference type="NCBI Taxonomy" id="182136"/>
    <lineage>
        <taxon>Bacteria</taxon>
        <taxon>Bacillati</taxon>
        <taxon>Bacillota</taxon>
        <taxon>Bacilli</taxon>
        <taxon>Bacillales</taxon>
        <taxon>Fictibacillaceae</taxon>
        <taxon>Fictibacillus</taxon>
    </lineage>
</organism>
<dbReference type="RefSeq" id="WP_310258816.1">
    <property type="nucleotide sequence ID" value="NZ_JAVDWA010000003.1"/>
</dbReference>
<sequence length="680" mass="75613">MKGILKSSTLFIFMLVSVLFVGHNHYVQAGVSEAVQIQLNKTYYGTVTDYYDEDYYKFTLTSPGNVTLSVKNQADAEWYAKIQDLNGNNYEYLYTDSSELVSGYSEAQVGLPAGTYYIRIKNESDAYGKQYQFKTSFTSSNNYEKEFNDSITFANSINLNETYKGGIRDSYDADFYKITLPKDGNIQLTMKQKSWVSWYGHIQNSNGSIYESITTDDSELVEGDAVTQVGLPKGTYYIKIANDSDSYGTPYEFKVSYTASDYYEKEFNDNLTSADVIKLNQTYNGSLKDYYDNDIYKITLPSDGNVTLSLNQLPGSEWYVHIQNSTGSIYDWFYTDSSELVSGNATTQVGLPKGTYYIKVSNSEYAYDHPYKLRASFKASPFYEKEFNDSLTSATVTKLNNTYTGRISHSDDTDVYKITVPTSGNVSLAFKQLPGAKWYGHIQNSNGGVYTYFYTNDDELVSGYSYSKVWLDKGTYYFVVKNDYDTYNKAYDFRFYMKSNPVKATNVKVNNNKGKSDSVTVNGLVKGDVVKVYNASSKGKLLASVTSTGTSATLSIKQVGTKSGKIYVSVTKSGLAESDRVAVSYKGEQANALASSQVKITNNKKKNDTIYISNLQNNDVINVYNAASGGKLLASSTSKGSSLTISLKQLGTKAGKVYVSITPSGMLESTRTAISYSAEK</sequence>
<dbReference type="EMBL" id="JAVDWA010000003">
    <property type="protein sequence ID" value="MDR7073315.1"/>
    <property type="molecule type" value="Genomic_DNA"/>
</dbReference>
<protein>
    <recommendedName>
        <fullName evidence="3">Pre-peptidase C-terminal domain-containing protein</fullName>
    </recommendedName>
</protein>
<name>A0ABU1U1F4_9BACL</name>
<proteinExistence type="predicted"/>
<keyword evidence="2" id="KW-1185">Reference proteome</keyword>
<evidence type="ECO:0000313" key="1">
    <source>
        <dbReference type="EMBL" id="MDR7073315.1"/>
    </source>
</evidence>
<reference evidence="1 2" key="1">
    <citation type="submission" date="2023-07" db="EMBL/GenBank/DDBJ databases">
        <title>Sorghum-associated microbial communities from plants grown in Nebraska, USA.</title>
        <authorList>
            <person name="Schachtman D."/>
        </authorList>
    </citation>
    <scope>NUCLEOTIDE SEQUENCE [LARGE SCALE GENOMIC DNA]</scope>
    <source>
        <strain evidence="1 2">BE211</strain>
    </source>
</reference>
<dbReference type="Gene3D" id="2.60.120.380">
    <property type="match status" value="4"/>
</dbReference>
<dbReference type="Proteomes" id="UP001258181">
    <property type="component" value="Unassembled WGS sequence"/>
</dbReference>
<evidence type="ECO:0000313" key="2">
    <source>
        <dbReference type="Proteomes" id="UP001258181"/>
    </source>
</evidence>
<comment type="caution">
    <text evidence="1">The sequence shown here is derived from an EMBL/GenBank/DDBJ whole genome shotgun (WGS) entry which is preliminary data.</text>
</comment>
<evidence type="ECO:0008006" key="3">
    <source>
        <dbReference type="Google" id="ProtNLM"/>
    </source>
</evidence>
<dbReference type="SUPFAM" id="SSF89260">
    <property type="entry name" value="Collagen-binding domain"/>
    <property type="match status" value="4"/>
</dbReference>
<accession>A0ABU1U1F4</accession>
<gene>
    <name evidence="1" type="ORF">J2X07_002301</name>
</gene>